<name>A0A916UF55_9SPHI</name>
<dbReference type="Proteomes" id="UP000651668">
    <property type="component" value="Unassembled WGS sequence"/>
</dbReference>
<dbReference type="AlphaFoldDB" id="A0A916UF55"/>
<dbReference type="InterPro" id="IPR024078">
    <property type="entry name" value="LmbE-like_dom_sf"/>
</dbReference>
<dbReference type="SUPFAM" id="SSF102588">
    <property type="entry name" value="LmbE-like"/>
    <property type="match status" value="1"/>
</dbReference>
<proteinExistence type="predicted"/>
<reference evidence="1" key="2">
    <citation type="submission" date="2020-09" db="EMBL/GenBank/DDBJ databases">
        <authorList>
            <person name="Sun Q."/>
            <person name="Zhou Y."/>
        </authorList>
    </citation>
    <scope>NUCLEOTIDE SEQUENCE</scope>
    <source>
        <strain evidence="1">CGMCC 1.15343</strain>
    </source>
</reference>
<dbReference type="PANTHER" id="PTHR12993:SF30">
    <property type="entry name" value="N-ACETYL-ALPHA-D-GLUCOSAMINYL L-MALATE DEACETYLASE 1"/>
    <property type="match status" value="1"/>
</dbReference>
<evidence type="ECO:0000313" key="1">
    <source>
        <dbReference type="EMBL" id="GGC70040.1"/>
    </source>
</evidence>
<organism evidence="1 2">
    <name type="scientific">Pedobacter quisquiliarum</name>
    <dbReference type="NCBI Taxonomy" id="1834438"/>
    <lineage>
        <taxon>Bacteria</taxon>
        <taxon>Pseudomonadati</taxon>
        <taxon>Bacteroidota</taxon>
        <taxon>Sphingobacteriia</taxon>
        <taxon>Sphingobacteriales</taxon>
        <taxon>Sphingobacteriaceae</taxon>
        <taxon>Pedobacter</taxon>
    </lineage>
</organism>
<dbReference type="Gene3D" id="3.40.50.10320">
    <property type="entry name" value="LmbE-like"/>
    <property type="match status" value="1"/>
</dbReference>
<comment type="caution">
    <text evidence="1">The sequence shown here is derived from an EMBL/GenBank/DDBJ whole genome shotgun (WGS) entry which is preliminary data.</text>
</comment>
<sequence length="238" mass="26672">MKLDILVFAVHPDDAELGCSGTILKHIAAGKKVGIVDLTRGELGTRGTAETRDVEAKDSASILGLHVRENLGIRDGFFQNDEAHQLKVVQMIRKYQPEIILSNALRDRHPDHGRASDLVHDSIFLSGLLKIKTTLDGLEQEPWRPRLNLNYIQDMYIEPDIIVDITPFIDGKIASIKAFKTQFYNPDHHEAETYISSPEFFESVLARAREFGKSIGATFGEGFTSRKLLGVDNLFDLK</sequence>
<evidence type="ECO:0000313" key="2">
    <source>
        <dbReference type="Proteomes" id="UP000651668"/>
    </source>
</evidence>
<dbReference type="GO" id="GO:0019213">
    <property type="term" value="F:deacetylase activity"/>
    <property type="evidence" value="ECO:0007669"/>
    <property type="project" value="InterPro"/>
</dbReference>
<gene>
    <name evidence="1" type="ORF">GCM10011387_24340</name>
</gene>
<dbReference type="GO" id="GO:0071793">
    <property type="term" value="P:bacillithiol biosynthetic process"/>
    <property type="evidence" value="ECO:0007669"/>
    <property type="project" value="InterPro"/>
</dbReference>
<dbReference type="InterPro" id="IPR023842">
    <property type="entry name" value="Bacillithiol_biosynth_BshB1"/>
</dbReference>
<dbReference type="NCBIfam" id="TIGR04001">
    <property type="entry name" value="thiol_BshB1"/>
    <property type="match status" value="1"/>
</dbReference>
<reference evidence="1" key="1">
    <citation type="journal article" date="2014" name="Int. J. Syst. Evol. Microbiol.">
        <title>Complete genome sequence of Corynebacterium casei LMG S-19264T (=DSM 44701T), isolated from a smear-ripened cheese.</title>
        <authorList>
            <consortium name="US DOE Joint Genome Institute (JGI-PGF)"/>
            <person name="Walter F."/>
            <person name="Albersmeier A."/>
            <person name="Kalinowski J."/>
            <person name="Ruckert C."/>
        </authorList>
    </citation>
    <scope>NUCLEOTIDE SEQUENCE</scope>
    <source>
        <strain evidence="1">CGMCC 1.15343</strain>
    </source>
</reference>
<accession>A0A916UF55</accession>
<dbReference type="InterPro" id="IPR003737">
    <property type="entry name" value="GlcNAc_PI_deacetylase-related"/>
</dbReference>
<dbReference type="GO" id="GO:0016811">
    <property type="term" value="F:hydrolase activity, acting on carbon-nitrogen (but not peptide) bonds, in linear amides"/>
    <property type="evidence" value="ECO:0007669"/>
    <property type="project" value="TreeGrafter"/>
</dbReference>
<dbReference type="RefSeq" id="WP_188627188.1">
    <property type="nucleotide sequence ID" value="NZ_BMIL01000008.1"/>
</dbReference>
<dbReference type="PANTHER" id="PTHR12993">
    <property type="entry name" value="N-ACETYLGLUCOSAMINYL-PHOSPHATIDYLINOSITOL DE-N-ACETYLASE-RELATED"/>
    <property type="match status" value="1"/>
</dbReference>
<protein>
    <submittedName>
        <fullName evidence="1">Bacillithiol biosynthesis deacetylase BshB1</fullName>
    </submittedName>
</protein>
<keyword evidence="2" id="KW-1185">Reference proteome</keyword>
<dbReference type="EMBL" id="BMIL01000008">
    <property type="protein sequence ID" value="GGC70040.1"/>
    <property type="molecule type" value="Genomic_DNA"/>
</dbReference>
<dbReference type="Pfam" id="PF02585">
    <property type="entry name" value="PIG-L"/>
    <property type="match status" value="1"/>
</dbReference>